<evidence type="ECO:0000256" key="6">
    <source>
        <dbReference type="ARBA" id="ARBA00023136"/>
    </source>
</evidence>
<evidence type="ECO:0000256" key="2">
    <source>
        <dbReference type="ARBA" id="ARBA00022475"/>
    </source>
</evidence>
<evidence type="ECO:0000259" key="9">
    <source>
        <dbReference type="Pfam" id="PF06808"/>
    </source>
</evidence>
<keyword evidence="3 7" id="KW-0997">Cell inner membrane</keyword>
<evidence type="ECO:0000256" key="3">
    <source>
        <dbReference type="ARBA" id="ARBA00022519"/>
    </source>
</evidence>
<reference evidence="11" key="1">
    <citation type="submission" date="2016-10" db="EMBL/GenBank/DDBJ databases">
        <authorList>
            <person name="Varghese N."/>
            <person name="Submissions S."/>
        </authorList>
    </citation>
    <scope>NUCLEOTIDE SEQUENCE [LARGE SCALE GENOMIC DNA]</scope>
    <source>
        <strain evidence="11">DSM 10014</strain>
    </source>
</reference>
<feature type="transmembrane region" description="Helical" evidence="8">
    <location>
        <begin position="161"/>
        <end position="188"/>
    </location>
</feature>
<feature type="transmembrane region" description="Helical" evidence="8">
    <location>
        <begin position="78"/>
        <end position="100"/>
    </location>
</feature>
<name>A0A1H3CRC0_9RHOB</name>
<evidence type="ECO:0000256" key="7">
    <source>
        <dbReference type="RuleBase" id="RU369079"/>
    </source>
</evidence>
<feature type="domain" description="TRAP C4-dicarboxylate transport system permease DctM subunit" evidence="9">
    <location>
        <begin position="21"/>
        <end position="450"/>
    </location>
</feature>
<feature type="transmembrane region" description="Helical" evidence="8">
    <location>
        <begin position="426"/>
        <end position="447"/>
    </location>
</feature>
<keyword evidence="2" id="KW-1003">Cell membrane</keyword>
<evidence type="ECO:0000256" key="1">
    <source>
        <dbReference type="ARBA" id="ARBA00004429"/>
    </source>
</evidence>
<dbReference type="EMBL" id="FNNB01000009">
    <property type="protein sequence ID" value="SDX56675.1"/>
    <property type="molecule type" value="Genomic_DNA"/>
</dbReference>
<feature type="transmembrane region" description="Helical" evidence="8">
    <location>
        <begin position="194"/>
        <end position="216"/>
    </location>
</feature>
<keyword evidence="4 8" id="KW-0812">Transmembrane</keyword>
<dbReference type="Pfam" id="PF06808">
    <property type="entry name" value="DctM"/>
    <property type="match status" value="1"/>
</dbReference>
<dbReference type="InterPro" id="IPR004681">
    <property type="entry name" value="TRAP_DctM"/>
</dbReference>
<organism evidence="10 11">
    <name type="scientific">Sulfitobacter pontiacus</name>
    <dbReference type="NCBI Taxonomy" id="60137"/>
    <lineage>
        <taxon>Bacteria</taxon>
        <taxon>Pseudomonadati</taxon>
        <taxon>Pseudomonadota</taxon>
        <taxon>Alphaproteobacteria</taxon>
        <taxon>Rhodobacterales</taxon>
        <taxon>Roseobacteraceae</taxon>
        <taxon>Sulfitobacter</taxon>
    </lineage>
</organism>
<comment type="subcellular location">
    <subcellularLocation>
        <location evidence="1 7">Cell inner membrane</location>
        <topology evidence="1 7">Multi-pass membrane protein</topology>
    </subcellularLocation>
</comment>
<evidence type="ECO:0000256" key="8">
    <source>
        <dbReference type="SAM" id="Phobius"/>
    </source>
</evidence>
<protein>
    <submittedName>
        <fullName evidence="10">TRAP transporter, DctM subunit</fullName>
    </submittedName>
</protein>
<keyword evidence="6 8" id="KW-0472">Membrane</keyword>
<feature type="transmembrane region" description="Helical" evidence="8">
    <location>
        <begin position="382"/>
        <end position="406"/>
    </location>
</feature>
<feature type="transmembrane region" description="Helical" evidence="8">
    <location>
        <begin position="237"/>
        <end position="258"/>
    </location>
</feature>
<evidence type="ECO:0000313" key="10">
    <source>
        <dbReference type="EMBL" id="SDX56675.1"/>
    </source>
</evidence>
<proteinExistence type="predicted"/>
<comment type="function">
    <text evidence="7">Part of the tripartite ATP-independent periplasmic (TRAP) transport system.</text>
</comment>
<dbReference type="GO" id="GO:0005886">
    <property type="term" value="C:plasma membrane"/>
    <property type="evidence" value="ECO:0007669"/>
    <property type="project" value="UniProtKB-SubCell"/>
</dbReference>
<sequence>MRKVHRNKQVACTMVNEVLTVAMLVVMAIGVFSGFPVALVLAGTGFLGFVAAVWVGITDFQHLGLIYLRARGVLTNESVQFTSVPMLIFLGLILNASGIAETMFRLLGRLLTGVPGRYAIATLLIGLVLAPAAGVIGASVITVALVAYAPMMASGYAPRTAGGAVAASGALGVVFPPAVMLFFISNVFYLRIGLMYVALIVPVLLMVMAFAVYFAVTLRKTVEIPLDTPKTNLVSDLLFVLASVAVIASIPLSIILGFATLTEAAGVGVFGALLVALARKRLSFSSLNSVTVQTSTMTSMVFFIVLGASVFSLSFHLVGGPDVIFEWISAFDLTRWELLAILLGVIIILGFVFDWIEVLLVFVPVLMPIFSELDFADHVGSAYFAQIWIAGLIALALQTSFLTPPFGYALFFAKMAAPKGINLSDIYRGAVPLVAIEIVLIAALISFPQLITWLPEMSLGDVDAPQLIQR</sequence>
<accession>A0A1H3CRC0</accession>
<feature type="transmembrane region" description="Helical" evidence="8">
    <location>
        <begin position="120"/>
        <end position="149"/>
    </location>
</feature>
<evidence type="ECO:0000256" key="5">
    <source>
        <dbReference type="ARBA" id="ARBA00022989"/>
    </source>
</evidence>
<evidence type="ECO:0000256" key="4">
    <source>
        <dbReference type="ARBA" id="ARBA00022692"/>
    </source>
</evidence>
<feature type="transmembrane region" description="Helical" evidence="8">
    <location>
        <begin position="338"/>
        <end position="370"/>
    </location>
</feature>
<keyword evidence="5 8" id="KW-1133">Transmembrane helix</keyword>
<dbReference type="PANTHER" id="PTHR33362">
    <property type="entry name" value="SIALIC ACID TRAP TRANSPORTER PERMEASE PROTEIN SIAT-RELATED"/>
    <property type="match status" value="1"/>
</dbReference>
<feature type="transmembrane region" description="Helical" evidence="8">
    <location>
        <begin position="12"/>
        <end position="32"/>
    </location>
</feature>
<dbReference type="STRING" id="60137.SAMN04488041_10922"/>
<dbReference type="GO" id="GO:0022857">
    <property type="term" value="F:transmembrane transporter activity"/>
    <property type="evidence" value="ECO:0007669"/>
    <property type="project" value="UniProtKB-UniRule"/>
</dbReference>
<dbReference type="InterPro" id="IPR010656">
    <property type="entry name" value="DctM"/>
</dbReference>
<evidence type="ECO:0000313" key="11">
    <source>
        <dbReference type="Proteomes" id="UP000183076"/>
    </source>
</evidence>
<dbReference type="Proteomes" id="UP000183076">
    <property type="component" value="Unassembled WGS sequence"/>
</dbReference>
<gene>
    <name evidence="10" type="ORF">SAMN04488041_10922</name>
</gene>
<feature type="transmembrane region" description="Helical" evidence="8">
    <location>
        <begin position="300"/>
        <end position="318"/>
    </location>
</feature>
<dbReference type="PANTHER" id="PTHR33362:SF7">
    <property type="entry name" value="SLL1103 PROTEIN"/>
    <property type="match status" value="1"/>
</dbReference>
<feature type="transmembrane region" description="Helical" evidence="8">
    <location>
        <begin position="38"/>
        <end position="57"/>
    </location>
</feature>
<dbReference type="AlphaFoldDB" id="A0A1H3CRC0"/>
<keyword evidence="7" id="KW-0813">Transport</keyword>
<dbReference type="RefSeq" id="WP_235213582.1">
    <property type="nucleotide sequence ID" value="NZ_JBBLYC010000010.1"/>
</dbReference>